<accession>A0ACC2P7I0</accession>
<protein>
    <submittedName>
        <fullName evidence="1">Uncharacterized protein</fullName>
    </submittedName>
</protein>
<comment type="caution">
    <text evidence="1">The sequence shown here is derived from an EMBL/GenBank/DDBJ whole genome shotgun (WGS) entry which is preliminary data.</text>
</comment>
<proteinExistence type="predicted"/>
<sequence length="313" mass="31643">MGVVKMPADSTVRSQDSSGSAESKESLSAKGSESVVLVTFGVLVLVNGASLGGSGAGLWAGAAALAAGALGLVASLAGDRSDSNNSGSADVGLTLTERRSGFSSAHLAASLVALALANLAAITALTAVVRDSQRPLPDLALLTLSDGSEELAVEEGWSGLLASIGLLVSSVAELIVAGYTCVILAPKLCDCLRRRPQSGFAAANYPDEIVALDGSAGKAQLKTRNMVQQWVIAQSPTSPAAKGHQPFYVVQPILQPVHPAMMQPPYGMVGPPGAAISPGKFAAGGYLPAGALPMLPAHLAPYTPAINRPPSHH</sequence>
<dbReference type="Proteomes" id="UP001239111">
    <property type="component" value="Chromosome 2"/>
</dbReference>
<keyword evidence="2" id="KW-1185">Reference proteome</keyword>
<name>A0ACC2P7I0_9HYME</name>
<dbReference type="EMBL" id="CM056742">
    <property type="protein sequence ID" value="KAJ8678544.1"/>
    <property type="molecule type" value="Genomic_DNA"/>
</dbReference>
<gene>
    <name evidence="1" type="ORF">QAD02_014331</name>
</gene>
<reference evidence="1" key="1">
    <citation type="submission" date="2023-04" db="EMBL/GenBank/DDBJ databases">
        <title>A chromosome-level genome assembly of the parasitoid wasp Eretmocerus hayati.</title>
        <authorList>
            <person name="Zhong Y."/>
            <person name="Liu S."/>
            <person name="Liu Y."/>
        </authorList>
    </citation>
    <scope>NUCLEOTIDE SEQUENCE</scope>
    <source>
        <strain evidence="1">ZJU_SS_LIU_2023</strain>
    </source>
</reference>
<organism evidence="1 2">
    <name type="scientific">Eretmocerus hayati</name>
    <dbReference type="NCBI Taxonomy" id="131215"/>
    <lineage>
        <taxon>Eukaryota</taxon>
        <taxon>Metazoa</taxon>
        <taxon>Ecdysozoa</taxon>
        <taxon>Arthropoda</taxon>
        <taxon>Hexapoda</taxon>
        <taxon>Insecta</taxon>
        <taxon>Pterygota</taxon>
        <taxon>Neoptera</taxon>
        <taxon>Endopterygota</taxon>
        <taxon>Hymenoptera</taxon>
        <taxon>Apocrita</taxon>
        <taxon>Proctotrupomorpha</taxon>
        <taxon>Chalcidoidea</taxon>
        <taxon>Aphelinidae</taxon>
        <taxon>Aphelininae</taxon>
        <taxon>Eretmocerus</taxon>
    </lineage>
</organism>
<feature type="non-terminal residue" evidence="1">
    <location>
        <position position="313"/>
    </location>
</feature>
<evidence type="ECO:0000313" key="2">
    <source>
        <dbReference type="Proteomes" id="UP001239111"/>
    </source>
</evidence>
<evidence type="ECO:0000313" key="1">
    <source>
        <dbReference type="EMBL" id="KAJ8678544.1"/>
    </source>
</evidence>